<proteinExistence type="predicted"/>
<keyword evidence="1" id="KW-0645">Protease</keyword>
<dbReference type="RefSeq" id="XP_035672643.1">
    <property type="nucleotide sequence ID" value="XM_035816750.1"/>
</dbReference>
<dbReference type="AlphaFoldDB" id="A0A9J7KY52"/>
<dbReference type="PANTHER" id="PTHR12419">
    <property type="entry name" value="OTU DOMAIN CONTAINING PROTEIN"/>
    <property type="match status" value="1"/>
</dbReference>
<reference evidence="4" key="1">
    <citation type="journal article" date="2020" name="Nat. Ecol. Evol.">
        <title>Deeply conserved synteny resolves early events in vertebrate evolution.</title>
        <authorList>
            <person name="Simakov O."/>
            <person name="Marletaz F."/>
            <person name="Yue J.X."/>
            <person name="O'Connell B."/>
            <person name="Jenkins J."/>
            <person name="Brandt A."/>
            <person name="Calef R."/>
            <person name="Tung C.H."/>
            <person name="Huang T.K."/>
            <person name="Schmutz J."/>
            <person name="Satoh N."/>
            <person name="Yu J.K."/>
            <person name="Putnam N.H."/>
            <person name="Green R.E."/>
            <person name="Rokhsar D.S."/>
        </authorList>
    </citation>
    <scope>NUCLEOTIDE SEQUENCE [LARGE SCALE GENOMIC DNA]</scope>
    <source>
        <strain evidence="4">S238N-H82</strain>
    </source>
</reference>
<dbReference type="Proteomes" id="UP000001554">
    <property type="component" value="Chromosome 4"/>
</dbReference>
<evidence type="ECO:0000256" key="2">
    <source>
        <dbReference type="SAM" id="MobiDB-lite"/>
    </source>
</evidence>
<keyword evidence="1" id="KW-0788">Thiol protease</keyword>
<dbReference type="Gene3D" id="3.90.70.80">
    <property type="match status" value="1"/>
</dbReference>
<organism evidence="4 5">
    <name type="scientific">Branchiostoma floridae</name>
    <name type="common">Florida lancelet</name>
    <name type="synonym">Amphioxus</name>
    <dbReference type="NCBI Taxonomy" id="7739"/>
    <lineage>
        <taxon>Eukaryota</taxon>
        <taxon>Metazoa</taxon>
        <taxon>Chordata</taxon>
        <taxon>Cephalochordata</taxon>
        <taxon>Leptocardii</taxon>
        <taxon>Amphioxiformes</taxon>
        <taxon>Branchiostomatidae</taxon>
        <taxon>Branchiostoma</taxon>
    </lineage>
</organism>
<keyword evidence="1" id="KW-0378">Hydrolase</keyword>
<evidence type="ECO:0000313" key="5">
    <source>
        <dbReference type="RefSeq" id="XP_035672643.1"/>
    </source>
</evidence>
<dbReference type="CDD" id="cd22744">
    <property type="entry name" value="OTU"/>
    <property type="match status" value="1"/>
</dbReference>
<dbReference type="InterPro" id="IPR050704">
    <property type="entry name" value="Peptidase_C85-like"/>
</dbReference>
<gene>
    <name evidence="5" type="primary">LOC118413387</name>
</gene>
<reference evidence="5" key="2">
    <citation type="submission" date="2025-08" db="UniProtKB">
        <authorList>
            <consortium name="RefSeq"/>
        </authorList>
    </citation>
    <scope>IDENTIFICATION</scope>
    <source>
        <strain evidence="5">S238N-H82</strain>
        <tissue evidence="5">Testes</tissue>
    </source>
</reference>
<dbReference type="InterPro" id="IPR003323">
    <property type="entry name" value="OTU_dom"/>
</dbReference>
<dbReference type="FunFam" id="3.90.70.80:FF:000027">
    <property type="entry name" value="Predicted protein"/>
    <property type="match status" value="1"/>
</dbReference>
<sequence>MGCNWSKCKIQPAEAEAAPRSLPNTRLASRARKQARKLQARIAKCFQRREKNVKKVVGSAPCNAEETSPDKVVEDLGTVPHLAKATDPVVEGSYTVPHIAEETSPDMEVEGTATVPHIAEATSPDMEAGCTATVPHIAEETSPDMEVEGTATVPHIAEATSPDMEVGGTATVPHIAEETSPDMEVGGTATVPHIAEETSPDMEVEGTATVPHIAEETSPDMEVEGTATVPHIVEETSSDMDVEGTATVPHIAEETSPDMEVEGTATVPHIAEETSPDMEVEGTATVPHIVEETSSDMEVEGTATVPHIAKATSPEMEVEGTATVPHLAEAKDPNTVSHSNKVPDPNLEIEDPGQTQHPVEATDMKIVFEDPDPRMVAEDTTTEHSRCLRRSISVGQLSFRHKRKSIFKSRSDRLLLEERIASLGYERDRVPGDGNCFFWAAARQLCRGQPRVTTTAQELRQDLVKYIKSQADSYIPFLVGGAKAFWKQLDKLSAEGQWSTDLADALPHALANFTSRSVILITSKPNQPTISITPDSGNESGTPVVLSYSARWGVEHYDAVIQKNEERSDPEHGSTAI</sequence>
<feature type="region of interest" description="Disordered" evidence="2">
    <location>
        <begin position="328"/>
        <end position="356"/>
    </location>
</feature>
<dbReference type="GO" id="GO:0008234">
    <property type="term" value="F:cysteine-type peptidase activity"/>
    <property type="evidence" value="ECO:0007669"/>
    <property type="project" value="UniProtKB-KW"/>
</dbReference>
<dbReference type="Pfam" id="PF02338">
    <property type="entry name" value="OTU"/>
    <property type="match status" value="1"/>
</dbReference>
<evidence type="ECO:0000259" key="3">
    <source>
        <dbReference type="PROSITE" id="PS50802"/>
    </source>
</evidence>
<feature type="domain" description="OTU" evidence="3">
    <location>
        <begin position="425"/>
        <end position="563"/>
    </location>
</feature>
<name>A0A9J7KY52_BRAFL</name>
<keyword evidence="4" id="KW-1185">Reference proteome</keyword>
<dbReference type="PROSITE" id="PS50802">
    <property type="entry name" value="OTU"/>
    <property type="match status" value="1"/>
</dbReference>
<protein>
    <submittedName>
        <fullName evidence="5">Uncharacterized protein LOC118413387</fullName>
    </submittedName>
</protein>
<accession>A0A9J7KY52</accession>
<dbReference type="InterPro" id="IPR038765">
    <property type="entry name" value="Papain-like_cys_pep_sf"/>
</dbReference>
<evidence type="ECO:0000256" key="1">
    <source>
        <dbReference type="ARBA" id="ARBA00022807"/>
    </source>
</evidence>
<evidence type="ECO:0000313" key="4">
    <source>
        <dbReference type="Proteomes" id="UP000001554"/>
    </source>
</evidence>
<dbReference type="GeneID" id="118413387"/>
<dbReference type="OrthoDB" id="5989269at2759"/>
<dbReference type="SUPFAM" id="SSF54001">
    <property type="entry name" value="Cysteine proteinases"/>
    <property type="match status" value="1"/>
</dbReference>
<dbReference type="KEGG" id="bfo:118413387"/>